<dbReference type="GO" id="GO:0046872">
    <property type="term" value="F:metal ion binding"/>
    <property type="evidence" value="ECO:0007669"/>
    <property type="project" value="UniProtKB-KW"/>
</dbReference>
<dbReference type="PANTHER" id="PTHR11237:SF4">
    <property type="entry name" value="5-DEMETHOXYUBIQUINONE HYDROXYLASE, MITOCHONDRIAL"/>
    <property type="match status" value="1"/>
</dbReference>
<evidence type="ECO:0000256" key="7">
    <source>
        <dbReference type="ARBA" id="ARBA00023033"/>
    </source>
</evidence>
<comment type="similarity">
    <text evidence="9">Belongs to the COQ7 family.</text>
</comment>
<evidence type="ECO:0000256" key="6">
    <source>
        <dbReference type="ARBA" id="ARBA00023004"/>
    </source>
</evidence>
<dbReference type="GO" id="GO:0005886">
    <property type="term" value="C:plasma membrane"/>
    <property type="evidence" value="ECO:0007669"/>
    <property type="project" value="UniProtKB-SubCell"/>
</dbReference>
<dbReference type="CDD" id="cd01042">
    <property type="entry name" value="DMQH"/>
    <property type="match status" value="1"/>
</dbReference>
<dbReference type="GO" id="GO:0008682">
    <property type="term" value="F:3-demethoxyubiquinol 3-hydroxylase activity"/>
    <property type="evidence" value="ECO:0007669"/>
    <property type="project" value="UniProtKB-EC"/>
</dbReference>
<dbReference type="AlphaFoldDB" id="A0A378JFL1"/>
<evidence type="ECO:0000313" key="10">
    <source>
        <dbReference type="EMBL" id="STX50056.1"/>
    </source>
</evidence>
<protein>
    <recommendedName>
        <fullName evidence="9">3-demethoxyubiquinol 3-hydroxylase</fullName>
        <shortName evidence="9">DMQ hydroxylase</shortName>
        <ecNumber evidence="9">1.14.99.60</ecNumber>
    </recommendedName>
    <alternativeName>
        <fullName evidence="9">2-nonaprenyl-3-methyl-6-methoxy-1,4-benzoquinol hydroxylase</fullName>
    </alternativeName>
</protein>
<name>A0A378JFL1_9GAMM</name>
<feature type="binding site" evidence="9">
    <location>
        <position position="63"/>
    </location>
    <ligand>
        <name>Fe cation</name>
        <dbReference type="ChEBI" id="CHEBI:24875"/>
        <label>1</label>
    </ligand>
</feature>
<evidence type="ECO:0000256" key="2">
    <source>
        <dbReference type="ARBA" id="ARBA00022475"/>
    </source>
</evidence>
<keyword evidence="7 9" id="KW-0503">Monooxygenase</keyword>
<organism evidence="10 11">
    <name type="scientific">Legionella busanensis</name>
    <dbReference type="NCBI Taxonomy" id="190655"/>
    <lineage>
        <taxon>Bacteria</taxon>
        <taxon>Pseudomonadati</taxon>
        <taxon>Pseudomonadota</taxon>
        <taxon>Gammaproteobacteria</taxon>
        <taxon>Legionellales</taxon>
        <taxon>Legionellaceae</taxon>
        <taxon>Legionella</taxon>
    </lineage>
</organism>
<keyword evidence="4 9" id="KW-0479">Metal-binding</keyword>
<feature type="binding site" evidence="9">
    <location>
        <position position="93"/>
    </location>
    <ligand>
        <name>Fe cation</name>
        <dbReference type="ChEBI" id="CHEBI:24875"/>
        <label>2</label>
    </ligand>
</feature>
<feature type="binding site" evidence="9">
    <location>
        <position position="180"/>
    </location>
    <ligand>
        <name>Fe cation</name>
        <dbReference type="ChEBI" id="CHEBI:24875"/>
        <label>2</label>
    </ligand>
</feature>
<feature type="binding site" evidence="9">
    <location>
        <position position="177"/>
    </location>
    <ligand>
        <name>Fe cation</name>
        <dbReference type="ChEBI" id="CHEBI:24875"/>
        <label>1</label>
    </ligand>
</feature>
<comment type="function">
    <text evidence="9">Catalyzes the hydroxylation of 2-nonaprenyl-3-methyl-6-methoxy-1,4-benzoquinol during ubiquinone biosynthesis.</text>
</comment>
<evidence type="ECO:0000256" key="5">
    <source>
        <dbReference type="ARBA" id="ARBA00023002"/>
    </source>
</evidence>
<keyword evidence="11" id="KW-1185">Reference proteome</keyword>
<dbReference type="PANTHER" id="PTHR11237">
    <property type="entry name" value="COENZYME Q10 BIOSYNTHESIS PROTEIN 7"/>
    <property type="match status" value="1"/>
</dbReference>
<dbReference type="UniPathway" id="UPA00232"/>
<feature type="binding site" evidence="9">
    <location>
        <position position="177"/>
    </location>
    <ligand>
        <name>Fe cation</name>
        <dbReference type="ChEBI" id="CHEBI:24875"/>
        <label>2</label>
    </ligand>
</feature>
<comment type="subcellular location">
    <subcellularLocation>
        <location evidence="9">Cell membrane</location>
        <topology evidence="9">Peripheral membrane protein</topology>
    </subcellularLocation>
</comment>
<comment type="cofactor">
    <cofactor evidence="9">
        <name>Fe cation</name>
        <dbReference type="ChEBI" id="CHEBI:24875"/>
    </cofactor>
    <text evidence="9">Binds 2 iron ions per subunit.</text>
</comment>
<keyword evidence="6 9" id="KW-0408">Iron</keyword>
<dbReference type="GO" id="GO:0006744">
    <property type="term" value="P:ubiquinone biosynthetic process"/>
    <property type="evidence" value="ECO:0007669"/>
    <property type="project" value="UniProtKB-UniRule"/>
</dbReference>
<dbReference type="OrthoDB" id="5192789at2"/>
<dbReference type="NCBIfam" id="NF033656">
    <property type="entry name" value="DMQ_monoox_COQ7"/>
    <property type="match status" value="1"/>
</dbReference>
<evidence type="ECO:0000256" key="9">
    <source>
        <dbReference type="HAMAP-Rule" id="MF_01658"/>
    </source>
</evidence>
<dbReference type="RefSeq" id="WP_115329535.1">
    <property type="nucleotide sequence ID" value="NZ_CAAAHP010000003.1"/>
</dbReference>
<keyword evidence="2 9" id="KW-1003">Cell membrane</keyword>
<dbReference type="Gene3D" id="1.20.1260.10">
    <property type="match status" value="1"/>
</dbReference>
<dbReference type="InterPro" id="IPR009078">
    <property type="entry name" value="Ferritin-like_SF"/>
</dbReference>
<evidence type="ECO:0000256" key="4">
    <source>
        <dbReference type="ARBA" id="ARBA00022723"/>
    </source>
</evidence>
<gene>
    <name evidence="9 10" type="primary">coq7</name>
    <name evidence="10" type="ORF">NCTC13316_00121</name>
</gene>
<keyword evidence="10" id="KW-0830">Ubiquinone</keyword>
<evidence type="ECO:0000256" key="8">
    <source>
        <dbReference type="ARBA" id="ARBA00023136"/>
    </source>
</evidence>
<keyword evidence="5 9" id="KW-0560">Oxidoreductase</keyword>
<sequence>MRKFSLLDQMIHEVDVALRTLLPPQKRISQRSSPTENKNFTETLTKNQKKHVAGLMRVNHAGEVCAQALYQGQALTARLTDVKAQMISAAEEEIDHLAWCEERLVELNSTPSLLNPIWYIGSFTIGAFAGLIGDRFSLGFLAETELQVSAHLQKHLEKLPAEDKKTALILKQMQEDEAHHAEMAKQAGAVEFPTFLKYLMNKTSQIMTKTSYYI</sequence>
<evidence type="ECO:0000256" key="3">
    <source>
        <dbReference type="ARBA" id="ARBA00022688"/>
    </source>
</evidence>
<evidence type="ECO:0000313" key="11">
    <source>
        <dbReference type="Proteomes" id="UP000254794"/>
    </source>
</evidence>
<dbReference type="InterPro" id="IPR011566">
    <property type="entry name" value="Ubq_synth_Coq7"/>
</dbReference>
<keyword evidence="3 9" id="KW-0831">Ubiquinone biosynthesis</keyword>
<feature type="binding site" evidence="9">
    <location>
        <position position="96"/>
    </location>
    <ligand>
        <name>Fe cation</name>
        <dbReference type="ChEBI" id="CHEBI:24875"/>
        <label>1</label>
    </ligand>
</feature>
<dbReference type="SUPFAM" id="SSF47240">
    <property type="entry name" value="Ferritin-like"/>
    <property type="match status" value="1"/>
</dbReference>
<keyword evidence="8 9" id="KW-0472">Membrane</keyword>
<dbReference type="HAMAP" id="MF_01658">
    <property type="entry name" value="COQ7"/>
    <property type="match status" value="1"/>
</dbReference>
<evidence type="ECO:0000256" key="1">
    <source>
        <dbReference type="ARBA" id="ARBA00004749"/>
    </source>
</evidence>
<dbReference type="EMBL" id="UGOD01000001">
    <property type="protein sequence ID" value="STX50056.1"/>
    <property type="molecule type" value="Genomic_DNA"/>
</dbReference>
<feature type="binding site" evidence="9">
    <location>
        <position position="93"/>
    </location>
    <ligand>
        <name>Fe cation</name>
        <dbReference type="ChEBI" id="CHEBI:24875"/>
        <label>1</label>
    </ligand>
</feature>
<dbReference type="InterPro" id="IPR012347">
    <property type="entry name" value="Ferritin-like"/>
</dbReference>
<dbReference type="Pfam" id="PF03232">
    <property type="entry name" value="COQ7"/>
    <property type="match status" value="1"/>
</dbReference>
<dbReference type="InterPro" id="IPR047809">
    <property type="entry name" value="COQ7_proteobact"/>
</dbReference>
<comment type="pathway">
    <text evidence="1 9">Cofactor biosynthesis; ubiquinone biosynthesis.</text>
</comment>
<dbReference type="EC" id="1.14.99.60" evidence="9"/>
<feature type="binding site" evidence="9">
    <location>
        <position position="145"/>
    </location>
    <ligand>
        <name>Fe cation</name>
        <dbReference type="ChEBI" id="CHEBI:24875"/>
        <label>2</label>
    </ligand>
</feature>
<reference evidence="10 11" key="1">
    <citation type="submission" date="2018-06" db="EMBL/GenBank/DDBJ databases">
        <authorList>
            <consortium name="Pathogen Informatics"/>
            <person name="Doyle S."/>
        </authorList>
    </citation>
    <scope>NUCLEOTIDE SEQUENCE [LARGE SCALE GENOMIC DNA]</scope>
    <source>
        <strain evidence="10 11">NCTC13316</strain>
    </source>
</reference>
<dbReference type="Proteomes" id="UP000254794">
    <property type="component" value="Unassembled WGS sequence"/>
</dbReference>
<comment type="catalytic activity">
    <reaction evidence="9">
        <text>a 5-methoxy-2-methyl-3-(all-trans-polyprenyl)benzene-1,4-diol + AH2 + O2 = a 3-demethylubiquinol + A + H2O</text>
        <dbReference type="Rhea" id="RHEA:50908"/>
        <dbReference type="Rhea" id="RHEA-COMP:10859"/>
        <dbReference type="Rhea" id="RHEA-COMP:10914"/>
        <dbReference type="ChEBI" id="CHEBI:13193"/>
        <dbReference type="ChEBI" id="CHEBI:15377"/>
        <dbReference type="ChEBI" id="CHEBI:15379"/>
        <dbReference type="ChEBI" id="CHEBI:17499"/>
        <dbReference type="ChEBI" id="CHEBI:84167"/>
        <dbReference type="ChEBI" id="CHEBI:84422"/>
        <dbReference type="EC" id="1.14.99.60"/>
    </reaction>
</comment>
<proteinExistence type="inferred from homology"/>
<accession>A0A378JFL1</accession>